<organism evidence="2 3">
    <name type="scientific">Nocardia puris</name>
    <dbReference type="NCBI Taxonomy" id="208602"/>
    <lineage>
        <taxon>Bacteria</taxon>
        <taxon>Bacillati</taxon>
        <taxon>Actinomycetota</taxon>
        <taxon>Actinomycetes</taxon>
        <taxon>Mycobacteriales</taxon>
        <taxon>Nocardiaceae</taxon>
        <taxon>Nocardia</taxon>
    </lineage>
</organism>
<evidence type="ECO:0000313" key="3">
    <source>
        <dbReference type="Proteomes" id="UP000252586"/>
    </source>
</evidence>
<evidence type="ECO:0000313" key="2">
    <source>
        <dbReference type="EMBL" id="RBO86532.1"/>
    </source>
</evidence>
<dbReference type="RefSeq" id="WP_067508576.1">
    <property type="nucleotide sequence ID" value="NZ_QNRE01000013.1"/>
</dbReference>
<proteinExistence type="predicted"/>
<protein>
    <submittedName>
        <fullName evidence="2">Putative hemin transport protein</fullName>
    </submittedName>
</protein>
<dbReference type="GO" id="GO:0006826">
    <property type="term" value="P:iron ion transport"/>
    <property type="evidence" value="ECO:0007669"/>
    <property type="project" value="InterPro"/>
</dbReference>
<comment type="caution">
    <text evidence="2">The sequence shown here is derived from an EMBL/GenBank/DDBJ whole genome shotgun (WGS) entry which is preliminary data.</text>
</comment>
<accession>A0A366D900</accession>
<keyword evidence="3" id="KW-1185">Reference proteome</keyword>
<dbReference type="Gene3D" id="3.40.1570.10">
    <property type="entry name" value="HemS/ChuS/ChuX like domains"/>
    <property type="match status" value="1"/>
</dbReference>
<reference evidence="2 3" key="1">
    <citation type="submission" date="2018-06" db="EMBL/GenBank/DDBJ databases">
        <title>Genomic Encyclopedia of Type Strains, Phase IV (KMG-IV): sequencing the most valuable type-strain genomes for metagenomic binning, comparative biology and taxonomic classification.</title>
        <authorList>
            <person name="Goeker M."/>
        </authorList>
    </citation>
    <scope>NUCLEOTIDE SEQUENCE [LARGE SCALE GENOMIC DNA]</scope>
    <source>
        <strain evidence="2 3">DSM 44599</strain>
    </source>
</reference>
<name>A0A366D900_9NOCA</name>
<feature type="domain" description="Haemin-degrading HemS/ChuX" evidence="1">
    <location>
        <begin position="156"/>
        <end position="274"/>
    </location>
</feature>
<dbReference type="InterPro" id="IPR007845">
    <property type="entry name" value="HemS/ChuX_dom"/>
</dbReference>
<dbReference type="OrthoDB" id="4370439at2"/>
<dbReference type="STRING" id="1210090.GCA_001613185_02757"/>
<dbReference type="EMBL" id="QNRE01000013">
    <property type="protein sequence ID" value="RBO86532.1"/>
    <property type="molecule type" value="Genomic_DNA"/>
</dbReference>
<sequence>MCTDGRRCEHCPAQPLGAGPRTVAEALPALGTVVSVTANDAALLSHTGEYEPPALPSEALRCGERSIALRVNPGLVGDIFLTSRALTLADRAGTHRAYLTPMSDRMVVRALEATPAQEPETADVLDWSTVDWSDADQITHLDALTPERYRVLPFTGARRIESRVVPHLLARLTEMSLAFTLAVPGGGCLQLHRGRAAMVDFAATHFAVVFGAARYALDPTFVAECWVTHTHGTAGPASSVELYDHSNRCVTVLTQTGPICPHASAAWEAITASLPEG</sequence>
<dbReference type="Proteomes" id="UP000252586">
    <property type="component" value="Unassembled WGS sequence"/>
</dbReference>
<dbReference type="AlphaFoldDB" id="A0A366D900"/>
<evidence type="ECO:0000259" key="1">
    <source>
        <dbReference type="Pfam" id="PF05171"/>
    </source>
</evidence>
<dbReference type="Pfam" id="PF05171">
    <property type="entry name" value="HemS"/>
    <property type="match status" value="1"/>
</dbReference>
<dbReference type="InterPro" id="IPR053733">
    <property type="entry name" value="Heme_Transport_Util_sf"/>
</dbReference>
<gene>
    <name evidence="2" type="ORF">DFR74_11375</name>
</gene>
<dbReference type="SUPFAM" id="SSF144064">
    <property type="entry name" value="Heme iron utilization protein-like"/>
    <property type="match status" value="1"/>
</dbReference>